<evidence type="ECO:0000256" key="1">
    <source>
        <dbReference type="SAM" id="Phobius"/>
    </source>
</evidence>
<dbReference type="SUPFAM" id="SSF48097">
    <property type="entry name" value="Regulator of G-protein signaling, RGS"/>
    <property type="match status" value="1"/>
</dbReference>
<dbReference type="Gene3D" id="1.10.167.10">
    <property type="entry name" value="Regulator of G-protein Signalling 4, domain 2"/>
    <property type="match status" value="1"/>
</dbReference>
<dbReference type="InterPro" id="IPR036305">
    <property type="entry name" value="RGS_sf"/>
</dbReference>
<feature type="transmembrane region" description="Helical" evidence="1">
    <location>
        <begin position="468"/>
        <end position="493"/>
    </location>
</feature>
<keyword evidence="1" id="KW-1133">Transmembrane helix</keyword>
<dbReference type="RefSeq" id="XP_002670067.1">
    <property type="nucleotide sequence ID" value="XM_002670021.1"/>
</dbReference>
<evidence type="ECO:0000259" key="3">
    <source>
        <dbReference type="PROSITE" id="PS50132"/>
    </source>
</evidence>
<sequence length="734" mass="85736">MNLFAIQQAIIITSLILLFNHASGSNVWHHLDEQFPTNEFHLRRTRQNNDRSISSSVYLSTIKNTYQKQDASFLSSIKLLYGTGHLLFFTLKEKNITRAIDLNDRKIAVISHENFEMYDAALQYYSQRNNVTISPQLVHQLDYLSNDCVWGDPMNYYDVLVTDLERLQFIILYTSTSFTKKEIGRWSDYQMIRELTVPTLVKYIDRGISDFSITLKMDYFINNMLTNTKKSDYFDSNVYQLQYLYGNGGFLSKNDQDFLNFYFQTGPLRYYQKNETFQFSAKFNGTLIPLNNVFCFLPEASFHSVCGDISYYNYLLGTEAINYVVIVVGALYYLSLLTVCKTNTIKRRLLTPYLIPVLVMFNAGFYSRYTDRVCHSMRMVFLLASIALLVGVYGVTLMRFYYLRNLYCILKNIPERFIKLNRFLSSTGFGIVSSLVCGCVFATISIIYVTTYHFTREQLFSYGSEVVFTSTFMVLSCASCLCGIIVFGIDIIVNWRKIKAKGIIHFLTFEDPYHVRLDILTYVCVILCILAILFFNAFYRTTESYMIQTLFRSITFMSVYFLCGWTAIIMEWINFFRRRKRGRSTNNSSVSPDKRSESGDESIEELVKIDAFFEMFKSFSEKEFSLENSLLFERFKQLESSSIGGEAIPPREIEDLYDSFFRPYAIYEVNFSYKTRRDIEAIFQSKKGISINDLKAIIEFDLLMNMKDTFERLRMTGEFKRWHISKSIQSMQSI</sequence>
<dbReference type="KEGG" id="ngr:NAEGRDRAFT_81945"/>
<dbReference type="VEuPathDB" id="AmoebaDB:NAEGRDRAFT_81945"/>
<accession>D2W0N9</accession>
<dbReference type="AlphaFoldDB" id="D2W0N9"/>
<feature type="signal peptide" evidence="2">
    <location>
        <begin position="1"/>
        <end position="24"/>
    </location>
</feature>
<feature type="transmembrane region" description="Helical" evidence="1">
    <location>
        <begin position="423"/>
        <end position="448"/>
    </location>
</feature>
<keyword evidence="5" id="KW-1185">Reference proteome</keyword>
<reference evidence="4 5" key="1">
    <citation type="journal article" date="2010" name="Cell">
        <title>The genome of Naegleria gruberi illuminates early eukaryotic versatility.</title>
        <authorList>
            <person name="Fritz-Laylin L.K."/>
            <person name="Prochnik S.E."/>
            <person name="Ginger M.L."/>
            <person name="Dacks J.B."/>
            <person name="Carpenter M.L."/>
            <person name="Field M.C."/>
            <person name="Kuo A."/>
            <person name="Paredez A."/>
            <person name="Chapman J."/>
            <person name="Pham J."/>
            <person name="Shu S."/>
            <person name="Neupane R."/>
            <person name="Cipriano M."/>
            <person name="Mancuso J."/>
            <person name="Tu H."/>
            <person name="Salamov A."/>
            <person name="Lindquist E."/>
            <person name="Shapiro H."/>
            <person name="Lucas S."/>
            <person name="Grigoriev I.V."/>
            <person name="Cande W.Z."/>
            <person name="Fulton C."/>
            <person name="Rokhsar D.S."/>
            <person name="Dawson S.C."/>
        </authorList>
    </citation>
    <scope>NUCLEOTIDE SEQUENCE [LARGE SCALE GENOMIC DNA]</scope>
    <source>
        <strain evidence="4 5">NEG-M</strain>
    </source>
</reference>
<proteinExistence type="predicted"/>
<dbReference type="EMBL" id="GG738919">
    <property type="protein sequence ID" value="EFC37323.1"/>
    <property type="molecule type" value="Genomic_DNA"/>
</dbReference>
<evidence type="ECO:0000256" key="2">
    <source>
        <dbReference type="SAM" id="SignalP"/>
    </source>
</evidence>
<feature type="transmembrane region" description="Helical" evidence="1">
    <location>
        <begin position="379"/>
        <end position="402"/>
    </location>
</feature>
<evidence type="ECO:0000313" key="4">
    <source>
        <dbReference type="EMBL" id="EFC37323.1"/>
    </source>
</evidence>
<dbReference type="PROSITE" id="PS50132">
    <property type="entry name" value="RGS"/>
    <property type="match status" value="1"/>
</dbReference>
<gene>
    <name evidence="4" type="ORF">NAEGRDRAFT_81945</name>
</gene>
<dbReference type="GeneID" id="8853714"/>
<dbReference type="InterPro" id="IPR016137">
    <property type="entry name" value="RGS"/>
</dbReference>
<dbReference type="OrthoDB" id="6417207at2759"/>
<keyword evidence="2" id="KW-0732">Signal</keyword>
<feature type="transmembrane region" description="Helical" evidence="1">
    <location>
        <begin position="349"/>
        <end position="367"/>
    </location>
</feature>
<keyword evidence="1" id="KW-0812">Transmembrane</keyword>
<dbReference type="Proteomes" id="UP000006671">
    <property type="component" value="Unassembled WGS sequence"/>
</dbReference>
<evidence type="ECO:0000313" key="5">
    <source>
        <dbReference type="Proteomes" id="UP000006671"/>
    </source>
</evidence>
<feature type="chain" id="PRO_5003038926" evidence="2">
    <location>
        <begin position="25"/>
        <end position="734"/>
    </location>
</feature>
<feature type="transmembrane region" description="Helical" evidence="1">
    <location>
        <begin position="551"/>
        <end position="573"/>
    </location>
</feature>
<name>D2W0N9_NAEGR</name>
<keyword evidence="1" id="KW-0472">Membrane</keyword>
<feature type="transmembrane region" description="Helical" evidence="1">
    <location>
        <begin position="519"/>
        <end position="539"/>
    </location>
</feature>
<dbReference type="InParanoid" id="D2W0N9"/>
<organism evidence="5">
    <name type="scientific">Naegleria gruberi</name>
    <name type="common">Amoeba</name>
    <dbReference type="NCBI Taxonomy" id="5762"/>
    <lineage>
        <taxon>Eukaryota</taxon>
        <taxon>Discoba</taxon>
        <taxon>Heterolobosea</taxon>
        <taxon>Tetramitia</taxon>
        <taxon>Eutetramitia</taxon>
        <taxon>Vahlkampfiidae</taxon>
        <taxon>Naegleria</taxon>
    </lineage>
</organism>
<dbReference type="InterPro" id="IPR044926">
    <property type="entry name" value="RGS_subdomain_2"/>
</dbReference>
<feature type="domain" description="RGS" evidence="3">
    <location>
        <begin position="602"/>
        <end position="723"/>
    </location>
</feature>
<protein>
    <submittedName>
        <fullName evidence="4">Predicted protein</fullName>
    </submittedName>
</protein>
<feature type="transmembrane region" description="Helical" evidence="1">
    <location>
        <begin position="320"/>
        <end position="337"/>
    </location>
</feature>